<protein>
    <recommendedName>
        <fullName evidence="5">H15 domain-containing protein</fullName>
    </recommendedName>
</protein>
<feature type="region of interest" description="Disordered" evidence="4">
    <location>
        <begin position="55"/>
        <end position="74"/>
    </location>
</feature>
<dbReference type="InterPro" id="IPR036388">
    <property type="entry name" value="WH-like_DNA-bd_sf"/>
</dbReference>
<dbReference type="Proteomes" id="UP000712600">
    <property type="component" value="Unassembled WGS sequence"/>
</dbReference>
<evidence type="ECO:0000259" key="5">
    <source>
        <dbReference type="PROSITE" id="PS51504"/>
    </source>
</evidence>
<organism evidence="6 7">
    <name type="scientific">Brassica cretica</name>
    <name type="common">Mustard</name>
    <dbReference type="NCBI Taxonomy" id="69181"/>
    <lineage>
        <taxon>Eukaryota</taxon>
        <taxon>Viridiplantae</taxon>
        <taxon>Streptophyta</taxon>
        <taxon>Embryophyta</taxon>
        <taxon>Tracheophyta</taxon>
        <taxon>Spermatophyta</taxon>
        <taxon>Magnoliopsida</taxon>
        <taxon>eudicotyledons</taxon>
        <taxon>Gunneridae</taxon>
        <taxon>Pentapetalae</taxon>
        <taxon>rosids</taxon>
        <taxon>malvids</taxon>
        <taxon>Brassicales</taxon>
        <taxon>Brassicaceae</taxon>
        <taxon>Brassiceae</taxon>
        <taxon>Brassica</taxon>
    </lineage>
</organism>
<sequence length="532" mass="56238">MDRSDSHQPFDVTTIASTYVPESATAPNALTVNESNRVETQVAPVVQPEVEPVVQPQGEPDAASEAALVPAQPSSNRRPYTDMIYDAVVALNEPEGSSKWAISRYVQMLNPNCPDGHEALMTHHLEVMKKSGILTMVKKSYKLAVSSPPGNVAAAGHVASGSEIPPTYTGPLDMVVASGSEIPPTNTGSLDMLAVTASGSASQPLKRGRGRPPKPKTEAPQQQQPIDAQPISQALQPSINVEPSAVQPSGEEQPELPVTNPSPVVTEPAKRGPGRPRKDGSGPSVPASNLAVTMKRRGWPMSCRASGRERKPISVPAPDSMLPVAANDAGRPERLMRGGSGGVATLAPAGEEAMAVAAVMKRGPGRPPKRGRGRTAGRPIQDIPRPVTRATGTIQEAGHGVLKRKLDLAREKVKEILNVLDAGIAGDNLAVAQAAQELEGLIQMMTVEPHAMEEVQPEEAAPQMETETQVMELGQGSEGGGEQAQIQTLILTQPQPQTLNQPQPQTSPQLHPETLPLPLPQTLTLIQPQPQT</sequence>
<evidence type="ECO:0000256" key="4">
    <source>
        <dbReference type="SAM" id="MobiDB-lite"/>
    </source>
</evidence>
<feature type="region of interest" description="Disordered" evidence="4">
    <location>
        <begin position="362"/>
        <end position="384"/>
    </location>
</feature>
<dbReference type="GO" id="GO:0045910">
    <property type="term" value="P:negative regulation of DNA recombination"/>
    <property type="evidence" value="ECO:0007669"/>
    <property type="project" value="TreeGrafter"/>
</dbReference>
<keyword evidence="3" id="KW-0539">Nucleus</keyword>
<dbReference type="GO" id="GO:0006334">
    <property type="term" value="P:nucleosome assembly"/>
    <property type="evidence" value="ECO:0007669"/>
    <property type="project" value="InterPro"/>
</dbReference>
<dbReference type="GO" id="GO:0005730">
    <property type="term" value="C:nucleolus"/>
    <property type="evidence" value="ECO:0007669"/>
    <property type="project" value="TreeGrafter"/>
</dbReference>
<feature type="compositionally biased region" description="Low complexity" evidence="4">
    <location>
        <begin position="483"/>
        <end position="532"/>
    </location>
</feature>
<dbReference type="GO" id="GO:0031492">
    <property type="term" value="F:nucleosomal DNA binding"/>
    <property type="evidence" value="ECO:0007669"/>
    <property type="project" value="TreeGrafter"/>
</dbReference>
<feature type="region of interest" description="Disordered" evidence="4">
    <location>
        <begin position="242"/>
        <end position="325"/>
    </location>
</feature>
<reference evidence="6" key="1">
    <citation type="submission" date="2019-12" db="EMBL/GenBank/DDBJ databases">
        <title>Genome sequencing and annotation of Brassica cretica.</title>
        <authorList>
            <person name="Studholme D.J."/>
            <person name="Sarris P."/>
        </authorList>
    </citation>
    <scope>NUCLEOTIDE SEQUENCE</scope>
    <source>
        <strain evidence="6">PFS-109/04</strain>
        <tissue evidence="6">Leaf</tissue>
    </source>
</reference>
<gene>
    <name evidence="6" type="ORF">F2Q69_00003713</name>
</gene>
<dbReference type="InterPro" id="IPR017956">
    <property type="entry name" value="AT_hook_DNA-bd_motif"/>
</dbReference>
<accession>A0A8S9PB87</accession>
<keyword evidence="2" id="KW-0238">DNA-binding</keyword>
<evidence type="ECO:0000256" key="1">
    <source>
        <dbReference type="ARBA" id="ARBA00004123"/>
    </source>
</evidence>
<dbReference type="SUPFAM" id="SSF46785">
    <property type="entry name" value="Winged helix' DNA-binding domain"/>
    <property type="match status" value="1"/>
</dbReference>
<dbReference type="InterPro" id="IPR005818">
    <property type="entry name" value="Histone_H1/H5_H15"/>
</dbReference>
<dbReference type="AlphaFoldDB" id="A0A8S9PB87"/>
<evidence type="ECO:0000256" key="2">
    <source>
        <dbReference type="ARBA" id="ARBA00023125"/>
    </source>
</evidence>
<dbReference type="Gene3D" id="1.10.10.10">
    <property type="entry name" value="Winged helix-like DNA-binding domain superfamily/Winged helix DNA-binding domain"/>
    <property type="match status" value="1"/>
</dbReference>
<dbReference type="Pfam" id="PF00538">
    <property type="entry name" value="Linker_histone"/>
    <property type="match status" value="1"/>
</dbReference>
<comment type="subcellular location">
    <subcellularLocation>
        <location evidence="1">Nucleus</location>
    </subcellularLocation>
</comment>
<dbReference type="SMART" id="SM00526">
    <property type="entry name" value="H15"/>
    <property type="match status" value="1"/>
</dbReference>
<feature type="compositionally biased region" description="Basic residues" evidence="4">
    <location>
        <begin position="363"/>
        <end position="375"/>
    </location>
</feature>
<evidence type="ECO:0000313" key="6">
    <source>
        <dbReference type="EMBL" id="KAF3514308.1"/>
    </source>
</evidence>
<comment type="caution">
    <text evidence="6">The sequence shown here is derived from an EMBL/GenBank/DDBJ whole genome shotgun (WGS) entry which is preliminary data.</text>
</comment>
<dbReference type="InterPro" id="IPR036390">
    <property type="entry name" value="WH_DNA-bd_sf"/>
</dbReference>
<dbReference type="GO" id="GO:0003690">
    <property type="term" value="F:double-stranded DNA binding"/>
    <property type="evidence" value="ECO:0007669"/>
    <property type="project" value="TreeGrafter"/>
</dbReference>
<feature type="domain" description="H15" evidence="5">
    <location>
        <begin position="76"/>
        <end position="145"/>
    </location>
</feature>
<dbReference type="PROSITE" id="PS51504">
    <property type="entry name" value="H15"/>
    <property type="match status" value="1"/>
</dbReference>
<evidence type="ECO:0000313" key="7">
    <source>
        <dbReference type="Proteomes" id="UP000712600"/>
    </source>
</evidence>
<dbReference type="PANTHER" id="PTHR11467">
    <property type="entry name" value="HISTONE H1"/>
    <property type="match status" value="1"/>
</dbReference>
<name>A0A8S9PB87_BRACR</name>
<feature type="region of interest" description="Disordered" evidence="4">
    <location>
        <begin position="454"/>
        <end position="532"/>
    </location>
</feature>
<dbReference type="PANTHER" id="PTHR11467:SF117">
    <property type="entry name" value="H15 DOMAIN-CONTAINING PROTEIN"/>
    <property type="match status" value="1"/>
</dbReference>
<dbReference type="GO" id="GO:0030261">
    <property type="term" value="P:chromosome condensation"/>
    <property type="evidence" value="ECO:0007669"/>
    <property type="project" value="TreeGrafter"/>
</dbReference>
<feature type="region of interest" description="Disordered" evidence="4">
    <location>
        <begin position="198"/>
        <end position="226"/>
    </location>
</feature>
<evidence type="ECO:0000256" key="3">
    <source>
        <dbReference type="ARBA" id="ARBA00023242"/>
    </source>
</evidence>
<dbReference type="PRINTS" id="PR00929">
    <property type="entry name" value="ATHOOK"/>
</dbReference>
<dbReference type="GO" id="GO:0000786">
    <property type="term" value="C:nucleosome"/>
    <property type="evidence" value="ECO:0007669"/>
    <property type="project" value="InterPro"/>
</dbReference>
<dbReference type="EMBL" id="QGKX02001521">
    <property type="protein sequence ID" value="KAF3514308.1"/>
    <property type="molecule type" value="Genomic_DNA"/>
</dbReference>
<feature type="non-terminal residue" evidence="6">
    <location>
        <position position="1"/>
    </location>
</feature>
<proteinExistence type="predicted"/>